<keyword evidence="6" id="KW-0479">Metal-binding</keyword>
<comment type="catalytic activity">
    <reaction evidence="1">
        <text>inosine + phosphate = alpha-D-ribose 1-phosphate + hypoxanthine</text>
        <dbReference type="Rhea" id="RHEA:27646"/>
        <dbReference type="ChEBI" id="CHEBI:17368"/>
        <dbReference type="ChEBI" id="CHEBI:17596"/>
        <dbReference type="ChEBI" id="CHEBI:43474"/>
        <dbReference type="ChEBI" id="CHEBI:57720"/>
        <dbReference type="EC" id="2.4.2.1"/>
    </reaction>
    <physiologicalReaction direction="left-to-right" evidence="1">
        <dbReference type="Rhea" id="RHEA:27647"/>
    </physiologicalReaction>
</comment>
<keyword evidence="5" id="KW-0808">Transferase</keyword>
<sequence>MEPFAYNHQSYFLIKNWMEQYPGLAAGITTKKGGSSTGVYEDFNMGFHVGDQLDAVCSNRSQLADLIQFPLKSWVGAEQTHDTVIRKITKNDRGKGSDSYDNAFKGTDGFYTNEEGILLTLCYADCVPLFFISPVHRMIGAAHAGWKGTVNGIAQKMIEKWGEEGIPPNEIFAVIGPSICEKCYIVNDYVINFVENTLEDVEKKPYNTIKEGQYTLDLRKLNKMILLKAGVPEENIQVTKLCSSCDQSEFFSHRRDQGKTGRMLSYIGWKETSE</sequence>
<evidence type="ECO:0000256" key="8">
    <source>
        <dbReference type="ARBA" id="ARBA00022833"/>
    </source>
</evidence>
<dbReference type="EMBL" id="JACCBX010000004">
    <property type="protein sequence ID" value="NYE05276.1"/>
    <property type="molecule type" value="Genomic_DNA"/>
</dbReference>
<evidence type="ECO:0000256" key="10">
    <source>
        <dbReference type="ARBA" id="ARBA00048968"/>
    </source>
</evidence>
<comment type="catalytic activity">
    <reaction evidence="10">
        <text>adenosine + phosphate = alpha-D-ribose 1-phosphate + adenine</text>
        <dbReference type="Rhea" id="RHEA:27642"/>
        <dbReference type="ChEBI" id="CHEBI:16335"/>
        <dbReference type="ChEBI" id="CHEBI:16708"/>
        <dbReference type="ChEBI" id="CHEBI:43474"/>
        <dbReference type="ChEBI" id="CHEBI:57720"/>
        <dbReference type="EC" id="2.4.2.1"/>
    </reaction>
    <physiologicalReaction direction="left-to-right" evidence="10">
        <dbReference type="Rhea" id="RHEA:27643"/>
    </physiologicalReaction>
</comment>
<evidence type="ECO:0000313" key="13">
    <source>
        <dbReference type="EMBL" id="NYE05276.1"/>
    </source>
</evidence>
<protein>
    <recommendedName>
        <fullName evidence="12">Purine nucleoside phosphorylase</fullName>
    </recommendedName>
</protein>
<evidence type="ECO:0000256" key="3">
    <source>
        <dbReference type="ARBA" id="ARBA00003215"/>
    </source>
</evidence>
<evidence type="ECO:0000256" key="11">
    <source>
        <dbReference type="ARBA" id="ARBA00049893"/>
    </source>
</evidence>
<dbReference type="PANTHER" id="PTHR30616">
    <property type="entry name" value="UNCHARACTERIZED PROTEIN YFIH"/>
    <property type="match status" value="1"/>
</dbReference>
<dbReference type="CDD" id="cd16833">
    <property type="entry name" value="YfiH"/>
    <property type="match status" value="1"/>
</dbReference>
<evidence type="ECO:0000256" key="2">
    <source>
        <dbReference type="ARBA" id="ARBA00001947"/>
    </source>
</evidence>
<evidence type="ECO:0000256" key="9">
    <source>
        <dbReference type="ARBA" id="ARBA00047989"/>
    </source>
</evidence>
<reference evidence="14" key="2">
    <citation type="submission" date="2020-08" db="EMBL/GenBank/DDBJ databases">
        <title>The Agave Microbiome: Exploring the role of microbial communities in plant adaptations to desert environments.</title>
        <authorList>
            <person name="Partida-Martinez L.P."/>
        </authorList>
    </citation>
    <scope>NUCLEOTIDE SEQUENCE [LARGE SCALE GENOMIC DNA]</scope>
    <source>
        <strain evidence="14">AT2.8</strain>
    </source>
</reference>
<dbReference type="Proteomes" id="UP000548423">
    <property type="component" value="Unassembled WGS sequence"/>
</dbReference>
<dbReference type="GO" id="GO:0016787">
    <property type="term" value="F:hydrolase activity"/>
    <property type="evidence" value="ECO:0007669"/>
    <property type="project" value="UniProtKB-KW"/>
</dbReference>
<comment type="function">
    <text evidence="3">Purine nucleoside enzyme that catalyzes the phosphorolysis of adenosine and inosine nucleosides, yielding D-ribose 1-phosphate and the respective free bases, adenine and hypoxanthine. Also catalyzes the phosphorolysis of S-methyl-5'-thioadenosine into adenine and S-methyl-5-thio-alpha-D-ribose 1-phosphate. Also has adenosine deaminase activity.</text>
</comment>
<dbReference type="Gene3D" id="3.60.140.10">
    <property type="entry name" value="CNF1/YfiH-like putative cysteine hydrolases"/>
    <property type="match status" value="1"/>
</dbReference>
<comment type="caution">
    <text evidence="13">The sequence shown here is derived from an EMBL/GenBank/DDBJ whole genome shotgun (WGS) entry which is preliminary data.</text>
</comment>
<comment type="cofactor">
    <cofactor evidence="2">
        <name>Zn(2+)</name>
        <dbReference type="ChEBI" id="CHEBI:29105"/>
    </cofactor>
</comment>
<evidence type="ECO:0000256" key="7">
    <source>
        <dbReference type="ARBA" id="ARBA00022801"/>
    </source>
</evidence>
<dbReference type="AlphaFoldDB" id="A0A852TBW0"/>
<name>A0A852TBW0_9BACI</name>
<dbReference type="SUPFAM" id="SSF64438">
    <property type="entry name" value="CNF1/YfiH-like putative cysteine hydrolases"/>
    <property type="match status" value="1"/>
</dbReference>
<dbReference type="Pfam" id="PF02578">
    <property type="entry name" value="Cu-oxidase_4"/>
    <property type="match status" value="1"/>
</dbReference>
<reference evidence="14" key="1">
    <citation type="submission" date="2020-07" db="EMBL/GenBank/DDBJ databases">
        <authorList>
            <person name="Partida-Martinez L."/>
            <person name="Huntemann M."/>
            <person name="Clum A."/>
            <person name="Wang J."/>
            <person name="Palaniappan K."/>
            <person name="Ritter S."/>
            <person name="Chen I.-M."/>
            <person name="Stamatis D."/>
            <person name="Reddy T."/>
            <person name="O'Malley R."/>
            <person name="Daum C."/>
            <person name="Shapiro N."/>
            <person name="Ivanova N."/>
            <person name="Kyrpides N."/>
            <person name="Woyke T."/>
        </authorList>
    </citation>
    <scope>NUCLEOTIDE SEQUENCE [LARGE SCALE GENOMIC DNA]</scope>
    <source>
        <strain evidence="14">AT2.8</strain>
    </source>
</reference>
<dbReference type="InterPro" id="IPR038371">
    <property type="entry name" value="Cu_polyphenol_OxRdtase_sf"/>
</dbReference>
<evidence type="ECO:0000313" key="14">
    <source>
        <dbReference type="Proteomes" id="UP000548423"/>
    </source>
</evidence>
<dbReference type="InterPro" id="IPR011324">
    <property type="entry name" value="Cytotoxic_necrot_fac-like_cat"/>
</dbReference>
<dbReference type="NCBIfam" id="TIGR00726">
    <property type="entry name" value="peptidoglycan editing factor PgeF"/>
    <property type="match status" value="1"/>
</dbReference>
<keyword evidence="8" id="KW-0862">Zinc</keyword>
<dbReference type="PANTHER" id="PTHR30616:SF2">
    <property type="entry name" value="PURINE NUCLEOSIDE PHOSPHORYLASE LACC1"/>
    <property type="match status" value="1"/>
</dbReference>
<evidence type="ECO:0000256" key="6">
    <source>
        <dbReference type="ARBA" id="ARBA00022723"/>
    </source>
</evidence>
<keyword evidence="7" id="KW-0378">Hydrolase</keyword>
<evidence type="ECO:0000256" key="12">
    <source>
        <dbReference type="RuleBase" id="RU361274"/>
    </source>
</evidence>
<organism evidence="13 14">
    <name type="scientific">Neobacillus niacini</name>
    <dbReference type="NCBI Taxonomy" id="86668"/>
    <lineage>
        <taxon>Bacteria</taxon>
        <taxon>Bacillati</taxon>
        <taxon>Bacillota</taxon>
        <taxon>Bacilli</taxon>
        <taxon>Bacillales</taxon>
        <taxon>Bacillaceae</taxon>
        <taxon>Neobacillus</taxon>
    </lineage>
</organism>
<dbReference type="GO" id="GO:0017061">
    <property type="term" value="F:S-methyl-5-thioadenosine phosphorylase activity"/>
    <property type="evidence" value="ECO:0007669"/>
    <property type="project" value="UniProtKB-EC"/>
</dbReference>
<evidence type="ECO:0000256" key="5">
    <source>
        <dbReference type="ARBA" id="ARBA00022679"/>
    </source>
</evidence>
<comment type="catalytic activity">
    <reaction evidence="11">
        <text>S-methyl-5'-thioadenosine + phosphate = 5-(methylsulfanyl)-alpha-D-ribose 1-phosphate + adenine</text>
        <dbReference type="Rhea" id="RHEA:11852"/>
        <dbReference type="ChEBI" id="CHEBI:16708"/>
        <dbReference type="ChEBI" id="CHEBI:17509"/>
        <dbReference type="ChEBI" id="CHEBI:43474"/>
        <dbReference type="ChEBI" id="CHEBI:58533"/>
        <dbReference type="EC" id="2.4.2.28"/>
    </reaction>
    <physiologicalReaction direction="left-to-right" evidence="11">
        <dbReference type="Rhea" id="RHEA:11853"/>
    </physiologicalReaction>
</comment>
<accession>A0A852TBW0</accession>
<dbReference type="GO" id="GO:0005507">
    <property type="term" value="F:copper ion binding"/>
    <property type="evidence" value="ECO:0007669"/>
    <property type="project" value="TreeGrafter"/>
</dbReference>
<evidence type="ECO:0000256" key="1">
    <source>
        <dbReference type="ARBA" id="ARBA00000553"/>
    </source>
</evidence>
<proteinExistence type="inferred from homology"/>
<comment type="similarity">
    <text evidence="4 12">Belongs to the purine nucleoside phosphorylase YfiH/LACC1 family.</text>
</comment>
<comment type="catalytic activity">
    <reaction evidence="9">
        <text>adenosine + H2O + H(+) = inosine + NH4(+)</text>
        <dbReference type="Rhea" id="RHEA:24408"/>
        <dbReference type="ChEBI" id="CHEBI:15377"/>
        <dbReference type="ChEBI" id="CHEBI:15378"/>
        <dbReference type="ChEBI" id="CHEBI:16335"/>
        <dbReference type="ChEBI" id="CHEBI:17596"/>
        <dbReference type="ChEBI" id="CHEBI:28938"/>
        <dbReference type="EC" id="3.5.4.4"/>
    </reaction>
    <physiologicalReaction direction="left-to-right" evidence="9">
        <dbReference type="Rhea" id="RHEA:24409"/>
    </physiologicalReaction>
</comment>
<evidence type="ECO:0000256" key="4">
    <source>
        <dbReference type="ARBA" id="ARBA00007353"/>
    </source>
</evidence>
<dbReference type="InterPro" id="IPR003730">
    <property type="entry name" value="Cu_polyphenol_OxRdtase"/>
</dbReference>
<gene>
    <name evidence="13" type="ORF">F4694_002029</name>
</gene>